<keyword evidence="9" id="KW-0472">Membrane</keyword>
<evidence type="ECO:0000256" key="5">
    <source>
        <dbReference type="ARBA" id="ARBA00023002"/>
    </source>
</evidence>
<dbReference type="PROSITE" id="PS00086">
    <property type="entry name" value="CYTOCHROME_P450"/>
    <property type="match status" value="1"/>
</dbReference>
<reference evidence="10 11" key="1">
    <citation type="submission" date="2024-08" db="EMBL/GenBank/DDBJ databases">
        <authorList>
            <person name="Cucini C."/>
            <person name="Frati F."/>
        </authorList>
    </citation>
    <scope>NUCLEOTIDE SEQUENCE [LARGE SCALE GENOMIC DNA]</scope>
</reference>
<dbReference type="Pfam" id="PF00067">
    <property type="entry name" value="p450"/>
    <property type="match status" value="1"/>
</dbReference>
<dbReference type="PANTHER" id="PTHR24300">
    <property type="entry name" value="CYTOCHROME P450 508A4-RELATED"/>
    <property type="match status" value="1"/>
</dbReference>
<dbReference type="InterPro" id="IPR017972">
    <property type="entry name" value="Cyt_P450_CS"/>
</dbReference>
<dbReference type="EMBL" id="CAXLJM020000065">
    <property type="protein sequence ID" value="CAL8121418.1"/>
    <property type="molecule type" value="Genomic_DNA"/>
</dbReference>
<dbReference type="PANTHER" id="PTHR24300:SF376">
    <property type="entry name" value="CYTOCHROME P450 15A1"/>
    <property type="match status" value="1"/>
</dbReference>
<keyword evidence="3 8" id="KW-0349">Heme</keyword>
<evidence type="ECO:0000256" key="9">
    <source>
        <dbReference type="SAM" id="Phobius"/>
    </source>
</evidence>
<protein>
    <recommendedName>
        <fullName evidence="12">Methyl farnesoate epoxidase</fullName>
    </recommendedName>
</protein>
<evidence type="ECO:0000256" key="3">
    <source>
        <dbReference type="ARBA" id="ARBA00022617"/>
    </source>
</evidence>
<dbReference type="Gene3D" id="1.10.630.10">
    <property type="entry name" value="Cytochrome P450"/>
    <property type="match status" value="1"/>
</dbReference>
<keyword evidence="7 8" id="KW-0503">Monooxygenase</keyword>
<comment type="cofactor">
    <cofactor evidence="1">
        <name>heme</name>
        <dbReference type="ChEBI" id="CHEBI:30413"/>
    </cofactor>
</comment>
<comment type="similarity">
    <text evidence="2 8">Belongs to the cytochrome P450 family.</text>
</comment>
<evidence type="ECO:0000313" key="10">
    <source>
        <dbReference type="EMBL" id="CAL8121418.1"/>
    </source>
</evidence>
<accession>A0ABP1RA07</accession>
<evidence type="ECO:0000256" key="8">
    <source>
        <dbReference type="RuleBase" id="RU000461"/>
    </source>
</evidence>
<dbReference type="InterPro" id="IPR002401">
    <property type="entry name" value="Cyt_P450_E_grp-I"/>
</dbReference>
<evidence type="ECO:0000256" key="2">
    <source>
        <dbReference type="ARBA" id="ARBA00010617"/>
    </source>
</evidence>
<proteinExistence type="inferred from homology"/>
<evidence type="ECO:0000256" key="7">
    <source>
        <dbReference type="ARBA" id="ARBA00023033"/>
    </source>
</evidence>
<organism evidence="10 11">
    <name type="scientific">Orchesella dallaii</name>
    <dbReference type="NCBI Taxonomy" id="48710"/>
    <lineage>
        <taxon>Eukaryota</taxon>
        <taxon>Metazoa</taxon>
        <taxon>Ecdysozoa</taxon>
        <taxon>Arthropoda</taxon>
        <taxon>Hexapoda</taxon>
        <taxon>Collembola</taxon>
        <taxon>Entomobryomorpha</taxon>
        <taxon>Entomobryoidea</taxon>
        <taxon>Orchesellidae</taxon>
        <taxon>Orchesellinae</taxon>
        <taxon>Orchesella</taxon>
    </lineage>
</organism>
<dbReference type="InterPro" id="IPR036396">
    <property type="entry name" value="Cyt_P450_sf"/>
</dbReference>
<name>A0ABP1RA07_9HEXA</name>
<keyword evidence="9" id="KW-1133">Transmembrane helix</keyword>
<sequence>MEIFSVFSTPLLVVLVIFLISKLFKRRPKNLPPGPLPLPFIGNLLQLAWINPTEPYRAFAKMSEKYGNIMSIQLGSVYAVVFNSFEVMEEYLVKPEFSDRFYNDWMQERTFQKQLGIIFSHYLSPWQELRRFSLRTLRDFGFGKRNKMHPIIQAELEEVMTNIKTKIKEDNGIITFDGYFSISTLNLMWSMLAGARYEHSDPKLLKLTQVIKDFLASNNVTTNVLFAFPEWRHWFPDLTGMTAQRKCFKETNDFFQGIVNERKQLEAYKSMPENLIDEFLHEIELQEKEKGKGNESIFTEEQLVALVNDFFLAGAETTASTTAWCLLFLLTNPEVQKKLQEEIDRVVPNGTFLTEEHEPLLHYTRATLSETLRMGDVLPLMVPRSATEDTTCGGFFIPKGTYIMANTHKINHDKDYWKDPETFRPERFIDDNGHFKSDPRLKPFGFGKRACLGERLASMSLLHYLTALMQNFTFLAVPNESPPSIEPLVGLTNGPHTYRALVECRF</sequence>
<dbReference type="InterPro" id="IPR050182">
    <property type="entry name" value="Cytochrome_P450_fam2"/>
</dbReference>
<dbReference type="Proteomes" id="UP001642540">
    <property type="component" value="Unassembled WGS sequence"/>
</dbReference>
<keyword evidence="9" id="KW-0812">Transmembrane</keyword>
<feature type="transmembrane region" description="Helical" evidence="9">
    <location>
        <begin position="6"/>
        <end position="24"/>
    </location>
</feature>
<keyword evidence="5 8" id="KW-0560">Oxidoreductase</keyword>
<keyword evidence="6 8" id="KW-0408">Iron</keyword>
<gene>
    <name evidence="10" type="ORF">ODALV1_LOCUS19372</name>
</gene>
<dbReference type="PRINTS" id="PR00463">
    <property type="entry name" value="EP450I"/>
</dbReference>
<keyword evidence="4 8" id="KW-0479">Metal-binding</keyword>
<dbReference type="SUPFAM" id="SSF48264">
    <property type="entry name" value="Cytochrome P450"/>
    <property type="match status" value="1"/>
</dbReference>
<evidence type="ECO:0000313" key="11">
    <source>
        <dbReference type="Proteomes" id="UP001642540"/>
    </source>
</evidence>
<evidence type="ECO:0000256" key="6">
    <source>
        <dbReference type="ARBA" id="ARBA00023004"/>
    </source>
</evidence>
<evidence type="ECO:0008006" key="12">
    <source>
        <dbReference type="Google" id="ProtNLM"/>
    </source>
</evidence>
<dbReference type="PRINTS" id="PR00385">
    <property type="entry name" value="P450"/>
</dbReference>
<dbReference type="InterPro" id="IPR001128">
    <property type="entry name" value="Cyt_P450"/>
</dbReference>
<comment type="caution">
    <text evidence="10">The sequence shown here is derived from an EMBL/GenBank/DDBJ whole genome shotgun (WGS) entry which is preliminary data.</text>
</comment>
<keyword evidence="11" id="KW-1185">Reference proteome</keyword>
<evidence type="ECO:0000256" key="1">
    <source>
        <dbReference type="ARBA" id="ARBA00001971"/>
    </source>
</evidence>
<evidence type="ECO:0000256" key="4">
    <source>
        <dbReference type="ARBA" id="ARBA00022723"/>
    </source>
</evidence>